<dbReference type="PROSITE" id="PS50137">
    <property type="entry name" value="DS_RBD"/>
    <property type="match status" value="1"/>
</dbReference>
<name>A0AAV6MKD4_9ROSI</name>
<dbReference type="SMART" id="SM00358">
    <property type="entry name" value="DSRM"/>
    <property type="match status" value="1"/>
</dbReference>
<dbReference type="Pfam" id="PF14709">
    <property type="entry name" value="DND1_DSRM"/>
    <property type="match status" value="1"/>
</dbReference>
<accession>A0AAV6MKD4</accession>
<proteinExistence type="predicted"/>
<evidence type="ECO:0000313" key="4">
    <source>
        <dbReference type="EMBL" id="KAG6581945.1"/>
    </source>
</evidence>
<evidence type="ECO:0000259" key="3">
    <source>
        <dbReference type="PROSITE" id="PS50137"/>
    </source>
</evidence>
<comment type="caution">
    <text evidence="4">The sequence shown here is derived from an EMBL/GenBank/DDBJ whole genome shotgun (WGS) entry which is preliminary data.</text>
</comment>
<dbReference type="AlphaFoldDB" id="A0AAV6MKD4"/>
<dbReference type="Proteomes" id="UP000685013">
    <property type="component" value="Chromosome 14"/>
</dbReference>
<keyword evidence="1" id="KW-0694">RNA-binding</keyword>
<dbReference type="GO" id="GO:0003723">
    <property type="term" value="F:RNA binding"/>
    <property type="evidence" value="ECO:0007669"/>
    <property type="project" value="UniProtKB-UniRule"/>
</dbReference>
<protein>
    <submittedName>
        <fullName evidence="4">Endoribonuclease Dicer-like 4</fullName>
    </submittedName>
</protein>
<dbReference type="InterPro" id="IPR014720">
    <property type="entry name" value="dsRBD_dom"/>
</dbReference>
<dbReference type="EMBL" id="JAGKQH010000014">
    <property type="protein sequence ID" value="KAG6581945.1"/>
    <property type="molecule type" value="Genomic_DNA"/>
</dbReference>
<feature type="region of interest" description="Disordered" evidence="2">
    <location>
        <begin position="127"/>
        <end position="163"/>
    </location>
</feature>
<organism evidence="4 5">
    <name type="scientific">Cucurbita argyrosperma subsp. sororia</name>
    <dbReference type="NCBI Taxonomy" id="37648"/>
    <lineage>
        <taxon>Eukaryota</taxon>
        <taxon>Viridiplantae</taxon>
        <taxon>Streptophyta</taxon>
        <taxon>Embryophyta</taxon>
        <taxon>Tracheophyta</taxon>
        <taxon>Spermatophyta</taxon>
        <taxon>Magnoliopsida</taxon>
        <taxon>eudicotyledons</taxon>
        <taxon>Gunneridae</taxon>
        <taxon>Pentapetalae</taxon>
        <taxon>rosids</taxon>
        <taxon>fabids</taxon>
        <taxon>Cucurbitales</taxon>
        <taxon>Cucurbitaceae</taxon>
        <taxon>Cucurbiteae</taxon>
        <taxon>Cucurbita</taxon>
    </lineage>
</organism>
<evidence type="ECO:0000256" key="2">
    <source>
        <dbReference type="SAM" id="MobiDB-lite"/>
    </source>
</evidence>
<evidence type="ECO:0000313" key="5">
    <source>
        <dbReference type="Proteomes" id="UP000685013"/>
    </source>
</evidence>
<reference evidence="4 5" key="1">
    <citation type="journal article" date="2021" name="Hortic Res">
        <title>The domestication of Cucurbita argyrosperma as revealed by the genome of its wild relative.</title>
        <authorList>
            <person name="Barrera-Redondo J."/>
            <person name="Sanchez-de la Vega G."/>
            <person name="Aguirre-Liguori J.A."/>
            <person name="Castellanos-Morales G."/>
            <person name="Gutierrez-Guerrero Y.T."/>
            <person name="Aguirre-Dugua X."/>
            <person name="Aguirre-Planter E."/>
            <person name="Tenaillon M.I."/>
            <person name="Lira-Saade R."/>
            <person name="Eguiarte L.E."/>
        </authorList>
    </citation>
    <scope>NUCLEOTIDE SEQUENCE [LARGE SCALE GENOMIC DNA]</scope>
    <source>
        <strain evidence="4">JBR-2021</strain>
    </source>
</reference>
<feature type="compositionally biased region" description="Polar residues" evidence="2">
    <location>
        <begin position="147"/>
        <end position="157"/>
    </location>
</feature>
<feature type="domain" description="DRBM" evidence="3">
    <location>
        <begin position="169"/>
        <end position="245"/>
    </location>
</feature>
<keyword evidence="5" id="KW-1185">Reference proteome</keyword>
<gene>
    <name evidence="4" type="primary">DCL4-2</name>
    <name evidence="4" type="ORF">SDJN03_21947</name>
</gene>
<sequence>MAAPLHLNAKPFKAMAVQLADETLSAAKQSVLYVTVHYREIVGEEPKNRENQMENTPSCPRSVNVNLKNLPPIHNPCVGNANHSSIPAKFEKSRYIGRVPQFMPPNHSPDIRPNEYDGVPMNPACFDSARSPNARTTPEERKENFGDSASRSSGCSHDSTKEGTSVKKSAKSLLYEICTANHWKPPLFECCEEEGPSHAKKYTFKVIVEMKGDCGEDLECYGKPQTRKKIAAEDAAEGAVWYLKHLGYGI</sequence>
<evidence type="ECO:0000256" key="1">
    <source>
        <dbReference type="PROSITE-ProRule" id="PRU00266"/>
    </source>
</evidence>
<feature type="non-terminal residue" evidence="4">
    <location>
        <position position="1"/>
    </location>
</feature>